<evidence type="ECO:0000256" key="5">
    <source>
        <dbReference type="ARBA" id="ARBA00022691"/>
    </source>
</evidence>
<evidence type="ECO:0000313" key="7">
    <source>
        <dbReference type="EMBL" id="GLQ35887.1"/>
    </source>
</evidence>
<dbReference type="CDD" id="cd02440">
    <property type="entry name" value="AdoMet_MTases"/>
    <property type="match status" value="1"/>
</dbReference>
<sequence>MTHDIRLSLALDQISAPIENALVLNAQPHKYPDLPSPHCQQSFRPYCDQLSALGLHCGEDLPRGQDIAVVEITRFKPQTQALIARAIDHVAQGGLILVNGAKTDGIESHLKNLRKLLEIDGVVSKAHGKAFWFTRTGTENPVAQWQDTLIPSKNKDGFMTQAGVFSANHIDPASRLLVDNLPKTLAGRGADLGAGWGYLSTKILAQYPKILGLDLVEADLNALDCARLNVTDTRASFHWQDATEFKTPPLDFVVMNPPFHNSRLADPEIGRAFIQRAAQLLKPKGQLWMVANRQLAYESTLEACFINSQILQETPQFKVIRADRPQKPKAQRAQ</sequence>
<evidence type="ECO:0000256" key="1">
    <source>
        <dbReference type="ARBA" id="ARBA00022490"/>
    </source>
</evidence>
<evidence type="ECO:0000256" key="2">
    <source>
        <dbReference type="ARBA" id="ARBA00022552"/>
    </source>
</evidence>
<evidence type="ECO:0000256" key="3">
    <source>
        <dbReference type="ARBA" id="ARBA00022603"/>
    </source>
</evidence>
<keyword evidence="2" id="KW-0698">rRNA processing</keyword>
<proteinExistence type="predicted"/>
<evidence type="ECO:0000313" key="8">
    <source>
        <dbReference type="Proteomes" id="UP001156694"/>
    </source>
</evidence>
<dbReference type="RefSeq" id="WP_284378986.1">
    <property type="nucleotide sequence ID" value="NZ_BSNN01000006.1"/>
</dbReference>
<dbReference type="Gene3D" id="3.40.50.150">
    <property type="entry name" value="Vaccinia Virus protein VP39"/>
    <property type="match status" value="2"/>
</dbReference>
<keyword evidence="3" id="KW-0489">Methyltransferase</keyword>
<protein>
    <submittedName>
        <fullName evidence="7">MFS transporter</fullName>
    </submittedName>
</protein>
<dbReference type="InterPro" id="IPR002052">
    <property type="entry name" value="DNA_methylase_N6_adenine_CS"/>
</dbReference>
<dbReference type="InterPro" id="IPR046977">
    <property type="entry name" value="RsmC/RlmG"/>
</dbReference>
<gene>
    <name evidence="7" type="ORF">GCM10007939_21710</name>
</gene>
<dbReference type="SUPFAM" id="SSF53335">
    <property type="entry name" value="S-adenosyl-L-methionine-dependent methyltransferases"/>
    <property type="match status" value="1"/>
</dbReference>
<feature type="domain" description="Methyltransferase small" evidence="6">
    <location>
        <begin position="158"/>
        <end position="320"/>
    </location>
</feature>
<dbReference type="Proteomes" id="UP001156694">
    <property type="component" value="Unassembled WGS sequence"/>
</dbReference>
<evidence type="ECO:0000259" key="6">
    <source>
        <dbReference type="Pfam" id="PF05175"/>
    </source>
</evidence>
<organism evidence="7 8">
    <name type="scientific">Amylibacter marinus</name>
    <dbReference type="NCBI Taxonomy" id="1475483"/>
    <lineage>
        <taxon>Bacteria</taxon>
        <taxon>Pseudomonadati</taxon>
        <taxon>Pseudomonadota</taxon>
        <taxon>Alphaproteobacteria</taxon>
        <taxon>Rhodobacterales</taxon>
        <taxon>Paracoccaceae</taxon>
        <taxon>Amylibacter</taxon>
    </lineage>
</organism>
<accession>A0ABQ5VX69</accession>
<comment type="caution">
    <text evidence="7">The sequence shown here is derived from an EMBL/GenBank/DDBJ whole genome shotgun (WGS) entry which is preliminary data.</text>
</comment>
<dbReference type="PROSITE" id="PS00092">
    <property type="entry name" value="N6_MTASE"/>
    <property type="match status" value="1"/>
</dbReference>
<dbReference type="PANTHER" id="PTHR47816:SF4">
    <property type="entry name" value="RIBOSOMAL RNA SMALL SUBUNIT METHYLTRANSFERASE C"/>
    <property type="match status" value="1"/>
</dbReference>
<reference evidence="8" key="1">
    <citation type="journal article" date="2019" name="Int. J. Syst. Evol. Microbiol.">
        <title>The Global Catalogue of Microorganisms (GCM) 10K type strain sequencing project: providing services to taxonomists for standard genome sequencing and annotation.</title>
        <authorList>
            <consortium name="The Broad Institute Genomics Platform"/>
            <consortium name="The Broad Institute Genome Sequencing Center for Infectious Disease"/>
            <person name="Wu L."/>
            <person name="Ma J."/>
        </authorList>
    </citation>
    <scope>NUCLEOTIDE SEQUENCE [LARGE SCALE GENOMIC DNA]</scope>
    <source>
        <strain evidence="8">NBRC 110140</strain>
    </source>
</reference>
<keyword evidence="4" id="KW-0808">Transferase</keyword>
<dbReference type="EMBL" id="BSNN01000006">
    <property type="protein sequence ID" value="GLQ35887.1"/>
    <property type="molecule type" value="Genomic_DNA"/>
</dbReference>
<dbReference type="InterPro" id="IPR007848">
    <property type="entry name" value="Small_mtfrase_dom"/>
</dbReference>
<evidence type="ECO:0000256" key="4">
    <source>
        <dbReference type="ARBA" id="ARBA00022679"/>
    </source>
</evidence>
<name>A0ABQ5VX69_9RHOB</name>
<keyword evidence="8" id="KW-1185">Reference proteome</keyword>
<dbReference type="InterPro" id="IPR029063">
    <property type="entry name" value="SAM-dependent_MTases_sf"/>
</dbReference>
<keyword evidence="5" id="KW-0949">S-adenosyl-L-methionine</keyword>
<dbReference type="PANTHER" id="PTHR47816">
    <property type="entry name" value="RIBOSOMAL RNA SMALL SUBUNIT METHYLTRANSFERASE C"/>
    <property type="match status" value="1"/>
</dbReference>
<dbReference type="Pfam" id="PF05175">
    <property type="entry name" value="MTS"/>
    <property type="match status" value="1"/>
</dbReference>
<keyword evidence="1" id="KW-0963">Cytoplasm</keyword>